<accession>A0AAW5B4K5</accession>
<evidence type="ECO:0000313" key="3">
    <source>
        <dbReference type="Proteomes" id="UP001199631"/>
    </source>
</evidence>
<dbReference type="InterPro" id="IPR029059">
    <property type="entry name" value="AB_hydrolase_5"/>
</dbReference>
<dbReference type="Proteomes" id="UP001199631">
    <property type="component" value="Unassembled WGS sequence"/>
</dbReference>
<keyword evidence="2" id="KW-0378">Hydrolase</keyword>
<keyword evidence="3" id="KW-1185">Reference proteome</keyword>
<dbReference type="Pfam" id="PF12695">
    <property type="entry name" value="Abhydrolase_5"/>
    <property type="match status" value="1"/>
</dbReference>
<dbReference type="SUPFAM" id="SSF53474">
    <property type="entry name" value="alpha/beta-Hydrolases"/>
    <property type="match status" value="1"/>
</dbReference>
<gene>
    <name evidence="2" type="ORF">K3T81_03895</name>
</gene>
<dbReference type="GO" id="GO:0016787">
    <property type="term" value="F:hydrolase activity"/>
    <property type="evidence" value="ECO:0007669"/>
    <property type="project" value="UniProtKB-KW"/>
</dbReference>
<name>A0AAW5B4K5_9BACI</name>
<dbReference type="Gene3D" id="3.40.50.1820">
    <property type="entry name" value="alpha/beta hydrolase"/>
    <property type="match status" value="1"/>
</dbReference>
<dbReference type="InterPro" id="IPR029058">
    <property type="entry name" value="AB_hydrolase_fold"/>
</dbReference>
<sequence>MKKIWKVLLLVLLAILLIGGGGFYYWAQQTYDASDTLYEFVNTEDIQSEEDWLLFEPEGEADTGVILYPGAKVEPEAYSYYGKQLALQGYLVAIPNLRLNLAILDLNKAEQIMEEHPKLEHWYLAGHSLGGIGATSFAMDNQDLVNGVILLGSYPSDSADFSDVAMPMLSISAEYDGLSTQDKINDTKHLLSEQAVIHEIKGGNHAQFGVYGKQKGDEEALISVEKQQDEIMLVITEWLDQQGAPEN</sequence>
<dbReference type="RefSeq" id="WP_238018373.1">
    <property type="nucleotide sequence ID" value="NZ_JAIFZM010000002.1"/>
</dbReference>
<feature type="domain" description="Alpha/beta hydrolase fold-5" evidence="1">
    <location>
        <begin position="64"/>
        <end position="229"/>
    </location>
</feature>
<evidence type="ECO:0000259" key="1">
    <source>
        <dbReference type="Pfam" id="PF12695"/>
    </source>
</evidence>
<dbReference type="EMBL" id="JAIFZM010000002">
    <property type="protein sequence ID" value="MCG3418286.1"/>
    <property type="molecule type" value="Genomic_DNA"/>
</dbReference>
<proteinExistence type="predicted"/>
<protein>
    <submittedName>
        <fullName evidence="2">Alpha/beta hydrolase</fullName>
    </submittedName>
</protein>
<organism evidence="2 3">
    <name type="scientific">Oceanobacillus jordanicus</name>
    <dbReference type="NCBI Taxonomy" id="2867266"/>
    <lineage>
        <taxon>Bacteria</taxon>
        <taxon>Bacillati</taxon>
        <taxon>Bacillota</taxon>
        <taxon>Bacilli</taxon>
        <taxon>Bacillales</taxon>
        <taxon>Bacillaceae</taxon>
        <taxon>Oceanobacillus</taxon>
    </lineage>
</organism>
<comment type="caution">
    <text evidence="2">The sequence shown here is derived from an EMBL/GenBank/DDBJ whole genome shotgun (WGS) entry which is preliminary data.</text>
</comment>
<dbReference type="AlphaFoldDB" id="A0AAW5B4K5"/>
<reference evidence="2 3" key="1">
    <citation type="journal article" date="2022" name="Evol. Bioinform. Online">
        <title>Draft Genome Sequence of Oceanobacillus jordanicus Strain GSFE11, a Halotolerant Plant Growth-Promoting Bacterial Endophyte Isolated From the Jordan Valley.</title>
        <authorList>
            <person name="Alhindi T."/>
            <person name="Albdaiwi R."/>
        </authorList>
    </citation>
    <scope>NUCLEOTIDE SEQUENCE [LARGE SCALE GENOMIC DNA]</scope>
    <source>
        <strain evidence="2 3">GSFE11</strain>
    </source>
</reference>
<evidence type="ECO:0000313" key="2">
    <source>
        <dbReference type="EMBL" id="MCG3418286.1"/>
    </source>
</evidence>